<dbReference type="GO" id="GO:0000160">
    <property type="term" value="P:phosphorelay signal transduction system"/>
    <property type="evidence" value="ECO:0007669"/>
    <property type="project" value="InterPro"/>
</dbReference>
<keyword evidence="7" id="KW-1185">Reference proteome</keyword>
<dbReference type="EMBL" id="JACHGJ010000002">
    <property type="protein sequence ID" value="MBB6480097.1"/>
    <property type="molecule type" value="Genomic_DNA"/>
</dbReference>
<dbReference type="CDD" id="cd17534">
    <property type="entry name" value="REC_DC-like"/>
    <property type="match status" value="1"/>
</dbReference>
<protein>
    <submittedName>
        <fullName evidence="6">PAS domain S-box-containing protein</fullName>
    </submittedName>
</protein>
<gene>
    <name evidence="6" type="ORF">HNR50_001755</name>
</gene>
<dbReference type="InterPro" id="IPR011006">
    <property type="entry name" value="CheY-like_superfamily"/>
</dbReference>
<evidence type="ECO:0000256" key="2">
    <source>
        <dbReference type="PROSITE-ProRule" id="PRU00169"/>
    </source>
</evidence>
<dbReference type="NCBIfam" id="TIGR00229">
    <property type="entry name" value="sensory_box"/>
    <property type="match status" value="1"/>
</dbReference>
<dbReference type="InterPro" id="IPR035965">
    <property type="entry name" value="PAS-like_dom_sf"/>
</dbReference>
<dbReference type="CDD" id="cd00130">
    <property type="entry name" value="PAS"/>
    <property type="match status" value="1"/>
</dbReference>
<evidence type="ECO:0000259" key="4">
    <source>
        <dbReference type="PROSITE" id="PS50110"/>
    </source>
</evidence>
<dbReference type="SMART" id="SM00448">
    <property type="entry name" value="REC"/>
    <property type="match status" value="1"/>
</dbReference>
<dbReference type="Gene3D" id="3.30.450.20">
    <property type="entry name" value="PAS domain"/>
    <property type="match status" value="1"/>
</dbReference>
<keyword evidence="1 2" id="KW-0597">Phosphoprotein</keyword>
<feature type="modified residue" description="4-aspartylphosphate" evidence="2">
    <location>
        <position position="55"/>
    </location>
</feature>
<dbReference type="SUPFAM" id="SSF52172">
    <property type="entry name" value="CheY-like"/>
    <property type="match status" value="1"/>
</dbReference>
<feature type="domain" description="PAC" evidence="5">
    <location>
        <begin position="208"/>
        <end position="260"/>
    </location>
</feature>
<reference evidence="6 7" key="1">
    <citation type="submission" date="2020-08" db="EMBL/GenBank/DDBJ databases">
        <title>Genomic Encyclopedia of Type Strains, Phase IV (KMG-IV): sequencing the most valuable type-strain genomes for metagenomic binning, comparative biology and taxonomic classification.</title>
        <authorList>
            <person name="Goeker M."/>
        </authorList>
    </citation>
    <scope>NUCLEOTIDE SEQUENCE [LARGE SCALE GENOMIC DNA]</scope>
    <source>
        <strain evidence="6 7">DSM 2461</strain>
    </source>
</reference>
<dbReference type="SUPFAM" id="SSF55785">
    <property type="entry name" value="PYP-like sensor domain (PAS domain)"/>
    <property type="match status" value="1"/>
</dbReference>
<keyword evidence="3" id="KW-0175">Coiled coil</keyword>
<evidence type="ECO:0000313" key="6">
    <source>
        <dbReference type="EMBL" id="MBB6480097.1"/>
    </source>
</evidence>
<dbReference type="InterPro" id="IPR000700">
    <property type="entry name" value="PAS-assoc_C"/>
</dbReference>
<evidence type="ECO:0000259" key="5">
    <source>
        <dbReference type="PROSITE" id="PS50113"/>
    </source>
</evidence>
<dbReference type="InterPro" id="IPR001610">
    <property type="entry name" value="PAC"/>
</dbReference>
<name>A0A841RA22_9SPIO</name>
<dbReference type="InterPro" id="IPR001789">
    <property type="entry name" value="Sig_transdc_resp-reg_receiver"/>
</dbReference>
<dbReference type="PROSITE" id="PS50113">
    <property type="entry name" value="PAC"/>
    <property type="match status" value="1"/>
</dbReference>
<dbReference type="Pfam" id="PF08447">
    <property type="entry name" value="PAS_3"/>
    <property type="match status" value="1"/>
</dbReference>
<dbReference type="Proteomes" id="UP000587760">
    <property type="component" value="Unassembled WGS sequence"/>
</dbReference>
<feature type="coiled-coil region" evidence="3">
    <location>
        <begin position="251"/>
        <end position="278"/>
    </location>
</feature>
<dbReference type="Pfam" id="PF00072">
    <property type="entry name" value="Response_reg"/>
    <property type="match status" value="1"/>
</dbReference>
<accession>A0A841RA22</accession>
<dbReference type="AlphaFoldDB" id="A0A841RA22"/>
<dbReference type="SMART" id="SM00086">
    <property type="entry name" value="PAC"/>
    <property type="match status" value="1"/>
</dbReference>
<dbReference type="InterPro" id="IPR013655">
    <property type="entry name" value="PAS_fold_3"/>
</dbReference>
<evidence type="ECO:0000313" key="7">
    <source>
        <dbReference type="Proteomes" id="UP000587760"/>
    </source>
</evidence>
<proteinExistence type="predicted"/>
<comment type="caution">
    <text evidence="6">The sequence shown here is derived from an EMBL/GenBank/DDBJ whole genome shotgun (WGS) entry which is preliminary data.</text>
</comment>
<feature type="domain" description="Response regulatory" evidence="4">
    <location>
        <begin position="5"/>
        <end position="120"/>
    </location>
</feature>
<organism evidence="6 7">
    <name type="scientific">Spirochaeta isovalerica</name>
    <dbReference type="NCBI Taxonomy" id="150"/>
    <lineage>
        <taxon>Bacteria</taxon>
        <taxon>Pseudomonadati</taxon>
        <taxon>Spirochaetota</taxon>
        <taxon>Spirochaetia</taxon>
        <taxon>Spirochaetales</taxon>
        <taxon>Spirochaetaceae</taxon>
        <taxon>Spirochaeta</taxon>
    </lineage>
</organism>
<dbReference type="InterPro" id="IPR050595">
    <property type="entry name" value="Bact_response_regulator"/>
</dbReference>
<dbReference type="Gene3D" id="3.40.50.2300">
    <property type="match status" value="1"/>
</dbReference>
<evidence type="ECO:0000256" key="3">
    <source>
        <dbReference type="SAM" id="Coils"/>
    </source>
</evidence>
<dbReference type="PANTHER" id="PTHR44591">
    <property type="entry name" value="STRESS RESPONSE REGULATOR PROTEIN 1"/>
    <property type="match status" value="1"/>
</dbReference>
<dbReference type="PROSITE" id="PS50110">
    <property type="entry name" value="RESPONSE_REGULATORY"/>
    <property type="match status" value="1"/>
</dbReference>
<dbReference type="PANTHER" id="PTHR44591:SF3">
    <property type="entry name" value="RESPONSE REGULATORY DOMAIN-CONTAINING PROTEIN"/>
    <property type="match status" value="1"/>
</dbReference>
<dbReference type="InterPro" id="IPR000014">
    <property type="entry name" value="PAS"/>
</dbReference>
<dbReference type="RefSeq" id="WP_184745926.1">
    <property type="nucleotide sequence ID" value="NZ_JACHGJ010000002.1"/>
</dbReference>
<evidence type="ECO:0000256" key="1">
    <source>
        <dbReference type="ARBA" id="ARBA00022553"/>
    </source>
</evidence>
<sequence length="338" mass="38662">MTTAKVLIVEDEVIVSTDLSRKLNKMGYVVTGCVRYGERALETARETAPDIVLMDVHLKGDMDGTEAAEQITAELDLPVIFMTAFSDEETIARAKKSSPYSYLTKPIRLEEMKINLEMTLYKVNAEKRLKDQELFFRTIADHTYDWETWVGAEGELIYTSPSCLRMTGYRKEQFEADPDLLYSIMEPADGLDPVPEFKAHRHDKSKKMVMEFSLKKADGSIIWVEHICQPVFSFEGRYLGRRASNRDITERKTAEKAREELIGELQQAMESIKTLNGLLPICSHCKKIRDDEGYWNQVETYVSKYTGAEFSHGLCPDCAREIYPKYFHDGGDQGKSEN</sequence>